<dbReference type="EMBL" id="JAOPJF010000028">
    <property type="protein sequence ID" value="KAK1144822.1"/>
    <property type="molecule type" value="Genomic_DNA"/>
</dbReference>
<reference evidence="1 2" key="1">
    <citation type="journal article" date="2023" name="ACS Omega">
        <title>Identification of the Neoaspergillic Acid Biosynthesis Gene Cluster by Establishing an In Vitro CRISPR-Ribonucleoprotein Genetic System in Aspergillus melleus.</title>
        <authorList>
            <person name="Yuan B."/>
            <person name="Grau M.F."/>
            <person name="Murata R.M."/>
            <person name="Torok T."/>
            <person name="Venkateswaran K."/>
            <person name="Stajich J.E."/>
            <person name="Wang C.C.C."/>
        </authorList>
    </citation>
    <scope>NUCLEOTIDE SEQUENCE [LARGE SCALE GENOMIC DNA]</scope>
    <source>
        <strain evidence="1 2">IMV 1140</strain>
    </source>
</reference>
<evidence type="ECO:0000313" key="2">
    <source>
        <dbReference type="Proteomes" id="UP001177260"/>
    </source>
</evidence>
<protein>
    <submittedName>
        <fullName evidence="1">Uncharacterized protein</fullName>
    </submittedName>
</protein>
<keyword evidence="2" id="KW-1185">Reference proteome</keyword>
<evidence type="ECO:0000313" key="1">
    <source>
        <dbReference type="EMBL" id="KAK1144822.1"/>
    </source>
</evidence>
<dbReference type="Proteomes" id="UP001177260">
    <property type="component" value="Unassembled WGS sequence"/>
</dbReference>
<comment type="caution">
    <text evidence="1">The sequence shown here is derived from an EMBL/GenBank/DDBJ whole genome shotgun (WGS) entry which is preliminary data.</text>
</comment>
<sequence length="861" mass="94986">MSDSMWLSGPTSHTVYLDSDGELYGDPLAGTIHVSGEISLQSLQIVLVRTVRLCANASISARKNSFKSRLSRRKSAHIPNTLPTSSSFAQDVIRCNLSTTPSSSTIHPDGIVTHDFYFALISPVHTSETITSGTLEVSYELLASATVQNDDILTNSQPVQLICRRFPDPWDIATHPRGFPGSTMKAGFTVSPQLAGPGQCTRYSTDIQLRNIATPGTRPSELTLLIVESLSWQLDEIITWDAKKSESITTHRQTLARGTKKGRWTALRRARAPVSEQLIKDMNIAIPLEISIGKDVKAINDLDIDASTSGSNSNVPSLTVRHQLVVEMVTGTETVSRDNGSLVARRNSVRGFGATIPVSLHSYADTTDIMRMLEGADFGIASRGKMMGKTFDMSLPPHSMAKPPSQTSSTSTSQFGICSPLVDPLFQDLGPRDARYIYHFDQIFCKEIVIYDIRDQNPVRQLLAYLREYPMLREVFVATSACHLYYLSPVHARSETVYRDALVAKQKALRLLNQAISDLASADIDLIVAAILVLMYLEFIDSGTDVWRIHLEGAKRLINCLRRQTGSSVISSPARVLRRWLVSELLVFDIIGSTISKSIPLTPSIYGIEDGFDLTAMLATAETNNFASCPAQLMQCILTLVQLSETSPFNTQEHGSTVARVLDTVRSFNPFEWALSMQSLSPCADLHQRTWIASAYQAAIALYAPRLVTSSSLKREDQLRQRDDEASPDSQDPNQAQLQPQIQSYHEPEREHLVNTIVTQLSQLDPDSGLFKSSTWPSFIAGAEATRPEHRSWALRHLAAVSKALPYKTSTFAMDVLVLIWRGMDGEDGDEGDSEREGLGKGSRGRGWIEMTSLGADFFVA</sequence>
<accession>A0ACC3B342</accession>
<proteinExistence type="predicted"/>
<gene>
    <name evidence="1" type="ORF">N8T08_004834</name>
</gene>
<organism evidence="1 2">
    <name type="scientific">Aspergillus melleus</name>
    <dbReference type="NCBI Taxonomy" id="138277"/>
    <lineage>
        <taxon>Eukaryota</taxon>
        <taxon>Fungi</taxon>
        <taxon>Dikarya</taxon>
        <taxon>Ascomycota</taxon>
        <taxon>Pezizomycotina</taxon>
        <taxon>Eurotiomycetes</taxon>
        <taxon>Eurotiomycetidae</taxon>
        <taxon>Eurotiales</taxon>
        <taxon>Aspergillaceae</taxon>
        <taxon>Aspergillus</taxon>
        <taxon>Aspergillus subgen. Circumdati</taxon>
    </lineage>
</organism>
<name>A0ACC3B342_9EURO</name>